<comment type="similarity">
    <text evidence="2">Belongs to the dicarboxylate/amino acid:cation symporter (DAACS) (TC 2.A.23) family.</text>
</comment>
<evidence type="ECO:0000256" key="5">
    <source>
        <dbReference type="ARBA" id="ARBA00022692"/>
    </source>
</evidence>
<evidence type="ECO:0000256" key="1">
    <source>
        <dbReference type="ARBA" id="ARBA00004141"/>
    </source>
</evidence>
<accession>A0A222EP74</accession>
<keyword evidence="5 9" id="KW-0812">Transmembrane</keyword>
<feature type="transmembrane region" description="Helical" evidence="9">
    <location>
        <begin position="401"/>
        <end position="420"/>
    </location>
</feature>
<comment type="subcellular location">
    <subcellularLocation>
        <location evidence="1">Membrane</location>
        <topology evidence="1">Multi-pass membrane protein</topology>
    </subcellularLocation>
</comment>
<feature type="transmembrane region" description="Helical" evidence="9">
    <location>
        <begin position="216"/>
        <end position="234"/>
    </location>
</feature>
<dbReference type="InterPro" id="IPR001991">
    <property type="entry name" value="Na-dicarboxylate_symporter"/>
</dbReference>
<feature type="transmembrane region" description="Helical" evidence="9">
    <location>
        <begin position="427"/>
        <end position="443"/>
    </location>
</feature>
<proteinExistence type="inferred from homology"/>
<dbReference type="SUPFAM" id="SSF118215">
    <property type="entry name" value="Proton glutamate symport protein"/>
    <property type="match status" value="1"/>
</dbReference>
<dbReference type="GO" id="GO:0015293">
    <property type="term" value="F:symporter activity"/>
    <property type="evidence" value="ECO:0007669"/>
    <property type="project" value="InterPro"/>
</dbReference>
<dbReference type="Gene3D" id="1.10.3860.10">
    <property type="entry name" value="Sodium:dicarboxylate symporter"/>
    <property type="match status" value="1"/>
</dbReference>
<feature type="transmembrane region" description="Helical" evidence="9">
    <location>
        <begin position="147"/>
        <end position="166"/>
    </location>
</feature>
<sequence>MVIRKENMLHTSILQDFLAISSYKSAIAIIVFFGLQIGLWFFLKRFKNKFLHLFSGLVLGLLYGLIIQAIVGFPESFTKKDEDGVSYWKEEFYWIFELDSWSVLFKKIFITSITLLMIPLIFLSIFRSVTKKSTKRLGRITGKGITFLMLNVAAAFCIAAAIGILLKVGVTSDGKKVLDEFSDKSTSGDDSAIKSIPAMIIDYLPKNFIADLGKDAVIPVLIMALIVGLSVKAISIKRPEKVEAFVKLMDSSWEIILKIVNGFIKIIPLAIMSIVTNLMITQSLTALTAVGKVLAAGYISLFICIGYLTGILAIAKIKPHKWWKYGWRPAYQGLVTQSSSATLPFTMKSLVDKMKVDESCVNTIIPLSTTMGMIGGAGAEGGLIVSLLWTGSDSSIIHNQGIWLFLFIGLLMTMIVSLGIPGTPGTSTLVITSLLGSLGVPSFKNGAFSIMLVLEDIYDIGRTSVNIIAAMVVSTIVAFSEGMIGESTDILSKKAAHYQEKVNLILKAKDDKAIKIKELKSIYPNKKIALDQKITEDELKLKYLDIKLTYKDEIKKIKSNKE</sequence>
<keyword evidence="6 9" id="KW-1133">Transmembrane helix</keyword>
<feature type="transmembrane region" description="Helical" evidence="9">
    <location>
        <begin position="364"/>
        <end position="389"/>
    </location>
</feature>
<feature type="transmembrane region" description="Helical" evidence="9">
    <location>
        <begin position="20"/>
        <end position="43"/>
    </location>
</feature>
<dbReference type="EMBL" id="CP022535">
    <property type="protein sequence ID" value="ASP28318.1"/>
    <property type="molecule type" value="Genomic_DNA"/>
</dbReference>
<dbReference type="OrthoDB" id="9768885at2"/>
<evidence type="ECO:0000256" key="8">
    <source>
        <dbReference type="ARBA" id="ARBA00031293"/>
    </source>
</evidence>
<dbReference type="PANTHER" id="PTHR42865:SF5">
    <property type="entry name" value="L-CYSTINE TRANSPORTER TCYP"/>
    <property type="match status" value="1"/>
</dbReference>
<dbReference type="InterPro" id="IPR036458">
    <property type="entry name" value="Na:dicarbo_symporter_sf"/>
</dbReference>
<protein>
    <recommendedName>
        <fullName evidence="3">L-cystine uptake protein TcyP</fullName>
    </recommendedName>
    <alternativeName>
        <fullName evidence="8">Transporter of cystine TcyP</fullName>
    </alternativeName>
</protein>
<dbReference type="Pfam" id="PF00375">
    <property type="entry name" value="SDF"/>
    <property type="match status" value="1"/>
</dbReference>
<keyword evidence="4" id="KW-0813">Transport</keyword>
<keyword evidence="11" id="KW-1185">Reference proteome</keyword>
<feature type="transmembrane region" description="Helical" evidence="9">
    <location>
        <begin position="255"/>
        <end position="275"/>
    </location>
</feature>
<evidence type="ECO:0000256" key="6">
    <source>
        <dbReference type="ARBA" id="ARBA00022989"/>
    </source>
</evidence>
<gene>
    <name evidence="10" type="ORF">SCORR_v1c05460</name>
</gene>
<evidence type="ECO:0000256" key="9">
    <source>
        <dbReference type="SAM" id="Phobius"/>
    </source>
</evidence>
<evidence type="ECO:0000313" key="10">
    <source>
        <dbReference type="EMBL" id="ASP28318.1"/>
    </source>
</evidence>
<feature type="transmembrane region" description="Helical" evidence="9">
    <location>
        <begin position="50"/>
        <end position="71"/>
    </location>
</feature>
<dbReference type="PANTHER" id="PTHR42865">
    <property type="entry name" value="PROTON/GLUTAMATE-ASPARTATE SYMPORTER"/>
    <property type="match status" value="1"/>
</dbReference>
<evidence type="ECO:0000256" key="2">
    <source>
        <dbReference type="ARBA" id="ARBA00006148"/>
    </source>
</evidence>
<organism evidence="10 11">
    <name type="scientific">Spiroplasma corruscae</name>
    <dbReference type="NCBI Taxonomy" id="216934"/>
    <lineage>
        <taxon>Bacteria</taxon>
        <taxon>Bacillati</taxon>
        <taxon>Mycoplasmatota</taxon>
        <taxon>Mollicutes</taxon>
        <taxon>Entomoplasmatales</taxon>
        <taxon>Spiroplasmataceae</taxon>
        <taxon>Spiroplasma</taxon>
    </lineage>
</organism>
<feature type="transmembrane region" description="Helical" evidence="9">
    <location>
        <begin position="463"/>
        <end position="484"/>
    </location>
</feature>
<keyword evidence="7 9" id="KW-0472">Membrane</keyword>
<dbReference type="GO" id="GO:0005886">
    <property type="term" value="C:plasma membrane"/>
    <property type="evidence" value="ECO:0007669"/>
    <property type="project" value="TreeGrafter"/>
</dbReference>
<dbReference type="KEGG" id="scou:SCORR_v1c05460"/>
<evidence type="ECO:0000256" key="7">
    <source>
        <dbReference type="ARBA" id="ARBA00023136"/>
    </source>
</evidence>
<feature type="transmembrane region" description="Helical" evidence="9">
    <location>
        <begin position="295"/>
        <end position="315"/>
    </location>
</feature>
<dbReference type="AlphaFoldDB" id="A0A222EP74"/>
<reference evidence="10 11" key="1">
    <citation type="submission" date="2017-07" db="EMBL/GenBank/DDBJ databases">
        <title>Complete genome sequence of Spiroplasma corruscae EC-1 (DSM 19793).</title>
        <authorList>
            <person name="Tsai Y.-M."/>
            <person name="Lo W.-S."/>
            <person name="Kuo C.-H."/>
        </authorList>
    </citation>
    <scope>NUCLEOTIDE SEQUENCE [LARGE SCALE GENOMIC DNA]</scope>
    <source>
        <strain evidence="10 11">EC-1</strain>
    </source>
</reference>
<evidence type="ECO:0000313" key="11">
    <source>
        <dbReference type="Proteomes" id="UP000203229"/>
    </source>
</evidence>
<feature type="transmembrane region" description="Helical" evidence="9">
    <location>
        <begin position="108"/>
        <end position="126"/>
    </location>
</feature>
<dbReference type="GO" id="GO:0015184">
    <property type="term" value="F:L-cystine transmembrane transporter activity"/>
    <property type="evidence" value="ECO:0007669"/>
    <property type="project" value="TreeGrafter"/>
</dbReference>
<name>A0A222EP74_9MOLU</name>
<evidence type="ECO:0000256" key="4">
    <source>
        <dbReference type="ARBA" id="ARBA00022448"/>
    </source>
</evidence>
<dbReference type="Proteomes" id="UP000203229">
    <property type="component" value="Chromosome"/>
</dbReference>
<evidence type="ECO:0000256" key="3">
    <source>
        <dbReference type="ARBA" id="ARBA00022031"/>
    </source>
</evidence>